<proteinExistence type="predicted"/>
<protein>
    <recommendedName>
        <fullName evidence="2">Homologous recombination OB-fold protein OB-fold domain-containing protein</fullName>
    </recommendedName>
</protein>
<dbReference type="PANTHER" id="PTHR14523:SF1">
    <property type="entry name" value="HOMOLOGOUS RECOMBINATION OB-FOLD PROTEIN"/>
    <property type="match status" value="1"/>
</dbReference>
<feature type="compositionally biased region" description="Polar residues" evidence="1">
    <location>
        <begin position="457"/>
        <end position="469"/>
    </location>
</feature>
<gene>
    <name evidence="3" type="ORF">EGW08_006775</name>
</gene>
<name>A0A433TV71_ELYCH</name>
<dbReference type="InterPro" id="IPR058570">
    <property type="entry name" value="HROB_OB"/>
</dbReference>
<dbReference type="EMBL" id="RQTK01000169">
    <property type="protein sequence ID" value="RUS85442.1"/>
    <property type="molecule type" value="Genomic_DNA"/>
</dbReference>
<dbReference type="AlphaFoldDB" id="A0A433TV71"/>
<feature type="region of interest" description="Disordered" evidence="1">
    <location>
        <begin position="443"/>
        <end position="469"/>
    </location>
</feature>
<evidence type="ECO:0000313" key="4">
    <source>
        <dbReference type="Proteomes" id="UP000271974"/>
    </source>
</evidence>
<dbReference type="GO" id="GO:0000725">
    <property type="term" value="P:recombinational repair"/>
    <property type="evidence" value="ECO:0007669"/>
    <property type="project" value="InterPro"/>
</dbReference>
<sequence length="683" mass="74528">MFEIPDEDGFWDEFSLEEEGTNISPRNKTSNDSEAVRNSVTNIGEITENKLGLDKEKPDALKSPDSRTSDVLIQSRRSSERKFPGPAGLLPSMASLEHLSSTSSAIELVGTTPGSLPKEKDNQEADHFLSSQSQTENVCSLPQWRRMEEDLGNDAQTLLNKFSIKTLLLRASRKMLSKGKTPLVFGVMETLDVQGADAGFVIRDQTGKMKGSLHKDLIQDPSTALQTGCVLILRQVSVISPSSRTHYLNVTPGNVVFVYTPTKQSSVTKRPWLSPPVTNPELPVKDFEMLPSLQEIIIESQRELSESLKNFHNQRSNWLSSGSSHGSRGKSQTLGSLSLFSTSVPQTNTHVNNTRFQARPVALGVNRQPFGGISGPHSSSRLPNTGLSECPIPSRNSPTSSCFKQPFSGVTNARLRGPAGAGSEESRGYMISGGVAVRQKAKDQTHHAARGAGNWAHNPSSSSHFQLTSVGDEGCESSDFDFDFPGDNEDSELLKLCDETLSNSENICEETSSNQFRLNHSLASTNSPKQTNNVIFNIFKNCEDENRMTNSDPHNNSSHFSGKTFTFKRRSPSSCADDAKSNLSSNKKQCLKSGGPNESKSIGYARTSMHQDASVSSDLGIDSVAYSGRVVEGVANDRQRDSRVQLGQGSVQSDPPVPHLDAIAQWNDDLTDDLLLSQLSEEF</sequence>
<feature type="region of interest" description="Disordered" evidence="1">
    <location>
        <begin position="576"/>
        <end position="602"/>
    </location>
</feature>
<keyword evidence="4" id="KW-1185">Reference proteome</keyword>
<evidence type="ECO:0000313" key="3">
    <source>
        <dbReference type="EMBL" id="RUS85442.1"/>
    </source>
</evidence>
<accession>A0A433TV71</accession>
<dbReference type="Proteomes" id="UP000271974">
    <property type="component" value="Unassembled WGS sequence"/>
</dbReference>
<organism evidence="3 4">
    <name type="scientific">Elysia chlorotica</name>
    <name type="common">Eastern emerald elysia</name>
    <name type="synonym">Sea slug</name>
    <dbReference type="NCBI Taxonomy" id="188477"/>
    <lineage>
        <taxon>Eukaryota</taxon>
        <taxon>Metazoa</taxon>
        <taxon>Spiralia</taxon>
        <taxon>Lophotrochozoa</taxon>
        <taxon>Mollusca</taxon>
        <taxon>Gastropoda</taxon>
        <taxon>Heterobranchia</taxon>
        <taxon>Euthyneura</taxon>
        <taxon>Panpulmonata</taxon>
        <taxon>Sacoglossa</taxon>
        <taxon>Placobranchoidea</taxon>
        <taxon>Plakobranchidae</taxon>
        <taxon>Elysia</taxon>
    </lineage>
</organism>
<dbReference type="InterPro" id="IPR028045">
    <property type="entry name" value="HROB"/>
</dbReference>
<feature type="compositionally biased region" description="Basic and acidic residues" evidence="1">
    <location>
        <begin position="47"/>
        <end position="68"/>
    </location>
</feature>
<comment type="caution">
    <text evidence="3">The sequence shown here is derived from an EMBL/GenBank/DDBJ whole genome shotgun (WGS) entry which is preliminary data.</text>
</comment>
<reference evidence="3 4" key="1">
    <citation type="submission" date="2019-01" db="EMBL/GenBank/DDBJ databases">
        <title>A draft genome assembly of the solar-powered sea slug Elysia chlorotica.</title>
        <authorList>
            <person name="Cai H."/>
            <person name="Li Q."/>
            <person name="Fang X."/>
            <person name="Li J."/>
            <person name="Curtis N.E."/>
            <person name="Altenburger A."/>
            <person name="Shibata T."/>
            <person name="Feng M."/>
            <person name="Maeda T."/>
            <person name="Schwartz J.A."/>
            <person name="Shigenobu S."/>
            <person name="Lundholm N."/>
            <person name="Nishiyama T."/>
            <person name="Yang H."/>
            <person name="Hasebe M."/>
            <person name="Li S."/>
            <person name="Pierce S.K."/>
            <person name="Wang J."/>
        </authorList>
    </citation>
    <scope>NUCLEOTIDE SEQUENCE [LARGE SCALE GENOMIC DNA]</scope>
    <source>
        <strain evidence="3">EC2010</strain>
        <tissue evidence="3">Whole organism of an adult</tissue>
    </source>
</reference>
<evidence type="ECO:0000259" key="2">
    <source>
        <dbReference type="Pfam" id="PF15072"/>
    </source>
</evidence>
<feature type="domain" description="Homologous recombination OB-fold protein OB-fold" evidence="2">
    <location>
        <begin position="180"/>
        <end position="261"/>
    </location>
</feature>
<dbReference type="PANTHER" id="PTHR14523">
    <property type="entry name" value="UNCHARACTERIZED PROTEIN C17ORF53 HOMOLOG"/>
    <property type="match status" value="1"/>
</dbReference>
<dbReference type="Pfam" id="PF15072">
    <property type="entry name" value="HROB"/>
    <property type="match status" value="1"/>
</dbReference>
<dbReference type="OrthoDB" id="21443at2759"/>
<evidence type="ECO:0000256" key="1">
    <source>
        <dbReference type="SAM" id="MobiDB-lite"/>
    </source>
</evidence>
<feature type="region of interest" description="Disordered" evidence="1">
    <location>
        <begin position="17"/>
        <end position="87"/>
    </location>
</feature>
<feature type="region of interest" description="Disordered" evidence="1">
    <location>
        <begin position="634"/>
        <end position="657"/>
    </location>
</feature>